<comment type="cofactor">
    <cofactor evidence="8">
        <name>heme c</name>
        <dbReference type="ChEBI" id="CHEBI:61717"/>
    </cofactor>
    <text evidence="8">Binds 1 heme c group covalently per subunit.</text>
</comment>
<dbReference type="InterPro" id="IPR036909">
    <property type="entry name" value="Cyt_c-like_dom_sf"/>
</dbReference>
<evidence type="ECO:0000256" key="10">
    <source>
        <dbReference type="SAM" id="SignalP"/>
    </source>
</evidence>
<protein>
    <submittedName>
        <fullName evidence="11">Ubiquinol-cytochrome c reductase cytochrome c1 subunit</fullName>
    </submittedName>
</protein>
<dbReference type="Proteomes" id="UP000295375">
    <property type="component" value="Unassembled WGS sequence"/>
</dbReference>
<dbReference type="Pfam" id="PF02167">
    <property type="entry name" value="Cytochrom_C1"/>
    <property type="match status" value="1"/>
</dbReference>
<dbReference type="GO" id="GO:0009055">
    <property type="term" value="F:electron transfer activity"/>
    <property type="evidence" value="ECO:0007669"/>
    <property type="project" value="InterPro"/>
</dbReference>
<sequence>MKKILSLILAVGSFAAVAAGPSVELEKANIQPDNLVSLQNGAKLYVNYCMGCHSLEFQRYERMAKDLEIPNEIVIQNLMVTGDKIGEQMKIAMDKKDAAEWFGAAPPDLTLVARVRKNGVDWLYSYLKGFYRDETRPYGVNNTVFPNVGMPHVMENLQGVQVKTDDGKLELVEQGSMTPEEYDQAVLDITNFLHYVAEPMKSDRREIGVYVLMFLLVLFGLAYLLKKEYWKDVH</sequence>
<keyword evidence="6 8" id="KW-0408">Iron</keyword>
<feature type="chain" id="PRO_5020505911" evidence="10">
    <location>
        <begin position="19"/>
        <end position="234"/>
    </location>
</feature>
<evidence type="ECO:0000256" key="1">
    <source>
        <dbReference type="ARBA" id="ARBA00004370"/>
    </source>
</evidence>
<feature type="binding site" description="covalent" evidence="8">
    <location>
        <position position="49"/>
    </location>
    <ligand>
        <name>heme c</name>
        <dbReference type="ChEBI" id="CHEBI:61717"/>
    </ligand>
</feature>
<dbReference type="SUPFAM" id="SSF46626">
    <property type="entry name" value="Cytochrome c"/>
    <property type="match status" value="1"/>
</dbReference>
<keyword evidence="10" id="KW-0732">Signal</keyword>
<comment type="caution">
    <text evidence="11">The sequence shown here is derived from an EMBL/GenBank/DDBJ whole genome shotgun (WGS) entry which is preliminary data.</text>
</comment>
<dbReference type="PANTHER" id="PTHR10266:SF3">
    <property type="entry name" value="CYTOCHROME C1, HEME PROTEIN, MITOCHONDRIAL"/>
    <property type="match status" value="1"/>
</dbReference>
<keyword evidence="7 9" id="KW-0472">Membrane</keyword>
<feature type="binding site" description="covalent" evidence="8">
    <location>
        <position position="52"/>
    </location>
    <ligand>
        <name>heme c</name>
        <dbReference type="ChEBI" id="CHEBI:61717"/>
    </ligand>
</feature>
<dbReference type="OrthoDB" id="9798864at2"/>
<reference evidence="11 12" key="1">
    <citation type="submission" date="2019-03" db="EMBL/GenBank/DDBJ databases">
        <title>Genomic Encyclopedia of Type Strains, Phase IV (KMG-IV): sequencing the most valuable type-strain genomes for metagenomic binning, comparative biology and taxonomic classification.</title>
        <authorList>
            <person name="Goeker M."/>
        </authorList>
    </citation>
    <scope>NUCLEOTIDE SEQUENCE [LARGE SCALE GENOMIC DNA]</scope>
    <source>
        <strain evidence="11 12">DSM 103792</strain>
    </source>
</reference>
<dbReference type="RefSeq" id="WP_133592179.1">
    <property type="nucleotide sequence ID" value="NZ_CP037953.1"/>
</dbReference>
<dbReference type="GO" id="GO:0020037">
    <property type="term" value="F:heme binding"/>
    <property type="evidence" value="ECO:0007669"/>
    <property type="project" value="InterPro"/>
</dbReference>
<dbReference type="PRINTS" id="PR00603">
    <property type="entry name" value="CYTOCHROMEC1"/>
</dbReference>
<feature type="binding site" description="covalent" evidence="8">
    <location>
        <position position="53"/>
    </location>
    <ligand>
        <name>heme c</name>
        <dbReference type="ChEBI" id="CHEBI:61717"/>
    </ligand>
</feature>
<keyword evidence="4 8" id="KW-0479">Metal-binding</keyword>
<evidence type="ECO:0000256" key="4">
    <source>
        <dbReference type="ARBA" id="ARBA00022723"/>
    </source>
</evidence>
<evidence type="ECO:0000256" key="8">
    <source>
        <dbReference type="PIRSR" id="PIRSR602326-1"/>
    </source>
</evidence>
<dbReference type="AlphaFoldDB" id="A0A4R6UGV5"/>
<dbReference type="InterPro" id="IPR002326">
    <property type="entry name" value="Cyt_c1"/>
</dbReference>
<keyword evidence="2 8" id="KW-0349">Heme</keyword>
<feature type="transmembrane region" description="Helical" evidence="9">
    <location>
        <begin position="207"/>
        <end position="225"/>
    </location>
</feature>
<evidence type="ECO:0000256" key="9">
    <source>
        <dbReference type="SAM" id="Phobius"/>
    </source>
</evidence>
<evidence type="ECO:0000256" key="3">
    <source>
        <dbReference type="ARBA" id="ARBA00022692"/>
    </source>
</evidence>
<evidence type="ECO:0000313" key="11">
    <source>
        <dbReference type="EMBL" id="TDQ46070.1"/>
    </source>
</evidence>
<dbReference type="EMBL" id="SNYM01000015">
    <property type="protein sequence ID" value="TDQ46070.1"/>
    <property type="molecule type" value="Genomic_DNA"/>
</dbReference>
<proteinExistence type="predicted"/>
<dbReference type="Gene3D" id="1.10.760.10">
    <property type="entry name" value="Cytochrome c-like domain"/>
    <property type="match status" value="1"/>
</dbReference>
<keyword evidence="5 9" id="KW-1133">Transmembrane helix</keyword>
<dbReference type="GO" id="GO:0046872">
    <property type="term" value="F:metal ion binding"/>
    <property type="evidence" value="ECO:0007669"/>
    <property type="project" value="UniProtKB-KW"/>
</dbReference>
<keyword evidence="12" id="KW-1185">Reference proteome</keyword>
<keyword evidence="3 9" id="KW-0812">Transmembrane</keyword>
<evidence type="ECO:0000256" key="7">
    <source>
        <dbReference type="ARBA" id="ARBA00023136"/>
    </source>
</evidence>
<feature type="signal peptide" evidence="10">
    <location>
        <begin position="1"/>
        <end position="18"/>
    </location>
</feature>
<evidence type="ECO:0000256" key="5">
    <source>
        <dbReference type="ARBA" id="ARBA00022989"/>
    </source>
</evidence>
<name>A0A4R6UGV5_9GAMM</name>
<dbReference type="PANTHER" id="PTHR10266">
    <property type="entry name" value="CYTOCHROME C1"/>
    <property type="match status" value="1"/>
</dbReference>
<comment type="subcellular location">
    <subcellularLocation>
        <location evidence="1">Membrane</location>
    </subcellularLocation>
</comment>
<evidence type="ECO:0000256" key="2">
    <source>
        <dbReference type="ARBA" id="ARBA00022617"/>
    </source>
</evidence>
<dbReference type="Gene3D" id="1.20.5.100">
    <property type="entry name" value="Cytochrome c1, transmembrane anchor, C-terminal"/>
    <property type="match status" value="1"/>
</dbReference>
<accession>A0A4R6UGV5</accession>
<organism evidence="11 12">
    <name type="scientific">Permianibacter aggregans</name>
    <dbReference type="NCBI Taxonomy" id="1510150"/>
    <lineage>
        <taxon>Bacteria</taxon>
        <taxon>Pseudomonadati</taxon>
        <taxon>Pseudomonadota</taxon>
        <taxon>Gammaproteobacteria</taxon>
        <taxon>Pseudomonadales</taxon>
        <taxon>Pseudomonadaceae</taxon>
        <taxon>Permianibacter</taxon>
    </lineage>
</organism>
<gene>
    <name evidence="11" type="ORF">EV696_11564</name>
</gene>
<evidence type="ECO:0000256" key="6">
    <source>
        <dbReference type="ARBA" id="ARBA00023004"/>
    </source>
</evidence>
<dbReference type="GO" id="GO:0016020">
    <property type="term" value="C:membrane"/>
    <property type="evidence" value="ECO:0007669"/>
    <property type="project" value="UniProtKB-SubCell"/>
</dbReference>
<evidence type="ECO:0000313" key="12">
    <source>
        <dbReference type="Proteomes" id="UP000295375"/>
    </source>
</evidence>